<evidence type="ECO:0000256" key="1">
    <source>
        <dbReference type="ARBA" id="ARBA00005189"/>
    </source>
</evidence>
<dbReference type="EC" id="2.7.7.14" evidence="10"/>
<comment type="pathway">
    <text evidence="1">Lipid metabolism.</text>
</comment>
<dbReference type="InterPro" id="IPR004821">
    <property type="entry name" value="Cyt_trans-like"/>
</dbReference>
<evidence type="ECO:0000256" key="7">
    <source>
        <dbReference type="ARBA" id="ARBA00023209"/>
    </source>
</evidence>
<dbReference type="EMBL" id="BLIY01000020">
    <property type="protein sequence ID" value="GFE55414.1"/>
    <property type="molecule type" value="Genomic_DNA"/>
</dbReference>
<dbReference type="Gene3D" id="3.40.50.620">
    <property type="entry name" value="HUPs"/>
    <property type="match status" value="2"/>
</dbReference>
<dbReference type="SUPFAM" id="SSF52374">
    <property type="entry name" value="Nucleotidylyl transferase"/>
    <property type="match status" value="2"/>
</dbReference>
<keyword evidence="4" id="KW-0808">Transferase</keyword>
<evidence type="ECO:0000256" key="8">
    <source>
        <dbReference type="ARBA" id="ARBA00023264"/>
    </source>
</evidence>
<dbReference type="GO" id="GO:0005737">
    <property type="term" value="C:cytoplasm"/>
    <property type="evidence" value="ECO:0007669"/>
    <property type="project" value="TreeGrafter"/>
</dbReference>
<evidence type="ECO:0000256" key="6">
    <source>
        <dbReference type="ARBA" id="ARBA00023098"/>
    </source>
</evidence>
<evidence type="ECO:0000256" key="3">
    <source>
        <dbReference type="ARBA" id="ARBA00022516"/>
    </source>
</evidence>
<evidence type="ECO:0000256" key="9">
    <source>
        <dbReference type="ARBA" id="ARBA00024191"/>
    </source>
</evidence>
<feature type="domain" description="Cytidyltransferase-like" evidence="13">
    <location>
        <begin position="53"/>
        <end position="169"/>
    </location>
</feature>
<dbReference type="AlphaFoldDB" id="A0A9W5TBV9"/>
<feature type="signal peptide" evidence="12">
    <location>
        <begin position="1"/>
        <end position="19"/>
    </location>
</feature>
<gene>
    <name evidence="14" type="ORF">BaOVIS_028180</name>
</gene>
<proteinExistence type="inferred from homology"/>
<dbReference type="PANTHER" id="PTHR45780">
    <property type="entry name" value="ETHANOLAMINE-PHOSPHATE CYTIDYLYLTRANSFERASE"/>
    <property type="match status" value="1"/>
</dbReference>
<organism evidence="14 15">
    <name type="scientific">Babesia ovis</name>
    <dbReference type="NCBI Taxonomy" id="5869"/>
    <lineage>
        <taxon>Eukaryota</taxon>
        <taxon>Sar</taxon>
        <taxon>Alveolata</taxon>
        <taxon>Apicomplexa</taxon>
        <taxon>Aconoidasida</taxon>
        <taxon>Piroplasmida</taxon>
        <taxon>Babesiidae</taxon>
        <taxon>Babesia</taxon>
    </lineage>
</organism>
<reference evidence="14" key="1">
    <citation type="submission" date="2019-12" db="EMBL/GenBank/DDBJ databases">
        <title>Genome sequence of Babesia ovis.</title>
        <authorList>
            <person name="Yamagishi J."/>
            <person name="Sevinc F."/>
            <person name="Xuan X."/>
        </authorList>
    </citation>
    <scope>NUCLEOTIDE SEQUENCE</scope>
    <source>
        <strain evidence="14">Selcuk</strain>
    </source>
</reference>
<comment type="pathway">
    <text evidence="9">Phospholipid metabolism; phosphatidylethanolamine biosynthesis; phosphatidylethanolamine from ethanolamine: step 2/3.</text>
</comment>
<dbReference type="Proteomes" id="UP001057455">
    <property type="component" value="Unassembled WGS sequence"/>
</dbReference>
<sequence length="425" mass="47334">MRMIVILVFTVLIWRDIVNKDKDKLELKLEEQANVANEVQSNHNMALNQKRIYVDGVFDLMHWGHLNALRQAHKLGGKIVVGVVSDEETKNTKGIAPIYTAQERAELIKGCRWVHDVIVDTPYEVSLNFLKDVAKCDVVAHGDDVAIGASGKDCYEEIKNAGLFVSVRRSRGCSTSTTLGRLVEALSSDRFSHLSVGQTGHDPISQFERLVEENEQQMARDQLSDDGLGGVEKRGVHDGGHVKFPRCRTLASLFAKFMPNTSKPEGGRVVYVDGTFDVFHVGHLRFLEKAKKQGDFLIVGIYDDQTVRTIKGNPFPVNHLTDRALTVLAMKYVDDVVLGAPFIPSKNYLQNLEVSVVVVGDHSDGPLMTDNFDTHAVAREMGILVNVDSGYTLTTADIIHRVSSRLDQIASNVERRCKIEKALYH</sequence>
<keyword evidence="3" id="KW-0444">Lipid biosynthesis</keyword>
<dbReference type="GO" id="GO:0006646">
    <property type="term" value="P:phosphatidylethanolamine biosynthetic process"/>
    <property type="evidence" value="ECO:0007669"/>
    <property type="project" value="InterPro"/>
</dbReference>
<comment type="similarity">
    <text evidence="2">Belongs to the cytidylyltransferase family.</text>
</comment>
<keyword evidence="8" id="KW-1208">Phospholipid metabolism</keyword>
<dbReference type="InterPro" id="IPR014729">
    <property type="entry name" value="Rossmann-like_a/b/a_fold"/>
</dbReference>
<keyword evidence="6" id="KW-0443">Lipid metabolism</keyword>
<dbReference type="OrthoDB" id="40021at2759"/>
<keyword evidence="15" id="KW-1185">Reference proteome</keyword>
<evidence type="ECO:0000256" key="11">
    <source>
        <dbReference type="ARBA" id="ARBA00031473"/>
    </source>
</evidence>
<evidence type="ECO:0000259" key="13">
    <source>
        <dbReference type="Pfam" id="PF01467"/>
    </source>
</evidence>
<accession>A0A9W5TBV9</accession>
<evidence type="ECO:0000256" key="12">
    <source>
        <dbReference type="SAM" id="SignalP"/>
    </source>
</evidence>
<keyword evidence="5 14" id="KW-0548">Nucleotidyltransferase</keyword>
<evidence type="ECO:0000313" key="15">
    <source>
        <dbReference type="Proteomes" id="UP001057455"/>
    </source>
</evidence>
<dbReference type="GO" id="GO:0004306">
    <property type="term" value="F:ethanolamine-phosphate cytidylyltransferase activity"/>
    <property type="evidence" value="ECO:0007669"/>
    <property type="project" value="UniProtKB-EC"/>
</dbReference>
<dbReference type="PANTHER" id="PTHR45780:SF2">
    <property type="entry name" value="ETHANOLAMINE-PHOSPHATE CYTIDYLYLTRANSFERASE"/>
    <property type="match status" value="1"/>
</dbReference>
<keyword evidence="12" id="KW-0732">Signal</keyword>
<feature type="domain" description="Cytidyltransferase-like" evidence="13">
    <location>
        <begin position="271"/>
        <end position="367"/>
    </location>
</feature>
<evidence type="ECO:0000256" key="5">
    <source>
        <dbReference type="ARBA" id="ARBA00022695"/>
    </source>
</evidence>
<evidence type="ECO:0000256" key="4">
    <source>
        <dbReference type="ARBA" id="ARBA00022679"/>
    </source>
</evidence>
<dbReference type="NCBIfam" id="TIGR00125">
    <property type="entry name" value="cyt_tran_rel"/>
    <property type="match status" value="2"/>
</dbReference>
<dbReference type="Pfam" id="PF01467">
    <property type="entry name" value="CTP_transf_like"/>
    <property type="match status" value="2"/>
</dbReference>
<keyword evidence="7" id="KW-0594">Phospholipid biosynthesis</keyword>
<comment type="caution">
    <text evidence="14">The sequence shown here is derived from an EMBL/GenBank/DDBJ whole genome shotgun (WGS) entry which is preliminary data.</text>
</comment>
<protein>
    <recommendedName>
        <fullName evidence="10">ethanolamine-phosphate cytidylyltransferase</fullName>
        <ecNumber evidence="10">2.7.7.14</ecNumber>
    </recommendedName>
    <alternativeName>
        <fullName evidence="11">CTP:phosphoethanolamine cytidylyltransferase</fullName>
    </alternativeName>
</protein>
<feature type="chain" id="PRO_5040869891" description="ethanolamine-phosphate cytidylyltransferase" evidence="12">
    <location>
        <begin position="20"/>
        <end position="425"/>
    </location>
</feature>
<name>A0A9W5TBV9_BABOV</name>
<dbReference type="InterPro" id="IPR044608">
    <property type="entry name" value="Ect1/PCYT2"/>
</dbReference>
<evidence type="ECO:0000313" key="14">
    <source>
        <dbReference type="EMBL" id="GFE55414.1"/>
    </source>
</evidence>
<evidence type="ECO:0000256" key="2">
    <source>
        <dbReference type="ARBA" id="ARBA00010101"/>
    </source>
</evidence>
<evidence type="ECO:0000256" key="10">
    <source>
        <dbReference type="ARBA" id="ARBA00024221"/>
    </source>
</evidence>